<feature type="domain" description="Reverse transcriptase zinc-binding" evidence="2">
    <location>
        <begin position="466"/>
        <end position="530"/>
    </location>
</feature>
<accession>A0A438GV37</accession>
<dbReference type="AlphaFoldDB" id="A0A438GV37"/>
<reference evidence="3 4" key="1">
    <citation type="journal article" date="2018" name="PLoS Genet.">
        <title>Population sequencing reveals clonal diversity and ancestral inbreeding in the grapevine cultivar Chardonnay.</title>
        <authorList>
            <person name="Roach M.J."/>
            <person name="Johnson D.L."/>
            <person name="Bohlmann J."/>
            <person name="van Vuuren H.J."/>
            <person name="Jones S.J."/>
            <person name="Pretorius I.S."/>
            <person name="Schmidt S.A."/>
            <person name="Borneman A.R."/>
        </authorList>
    </citation>
    <scope>NUCLEOTIDE SEQUENCE [LARGE SCALE GENOMIC DNA]</scope>
    <source>
        <strain evidence="4">cv. Chardonnay</strain>
        <tissue evidence="3">Leaf</tissue>
    </source>
</reference>
<name>A0A438GV37_VITVI</name>
<organism evidence="3 4">
    <name type="scientific">Vitis vinifera</name>
    <name type="common">Grape</name>
    <dbReference type="NCBI Taxonomy" id="29760"/>
    <lineage>
        <taxon>Eukaryota</taxon>
        <taxon>Viridiplantae</taxon>
        <taxon>Streptophyta</taxon>
        <taxon>Embryophyta</taxon>
        <taxon>Tracheophyta</taxon>
        <taxon>Spermatophyta</taxon>
        <taxon>Magnoliopsida</taxon>
        <taxon>eudicotyledons</taxon>
        <taxon>Gunneridae</taxon>
        <taxon>Pentapetalae</taxon>
        <taxon>rosids</taxon>
        <taxon>Vitales</taxon>
        <taxon>Vitaceae</taxon>
        <taxon>Viteae</taxon>
        <taxon>Vitis</taxon>
    </lineage>
</organism>
<dbReference type="PANTHER" id="PTHR36617:SF16">
    <property type="entry name" value="OS04G0516500 PROTEIN"/>
    <property type="match status" value="1"/>
</dbReference>
<sequence>MLVGGRRGWRRRRVAGKGLTRPHAPAREMQSPAGKWRVAGAWILFWCRCLHKSWRSPPGAPSGMVGVGKIGRRKSSPESSPENFAGGEWFLTTFRLTGKYWEMGKVTGMKHGHRKVFLEPSTLFPLVAKCGCLQGSLEASYLLYKPWGGSFEASCDNMDACALEMPFTEDEVFDALLGCNGDKASGLDGFSMVFCLNATFMVLIPKKAGVEVLGDFSPISLYKWLAKVLANRLKKVVGKVVSKAQGAFCGRWIKWCISTASFSMWSMEPYGLLPKLKGFEAGRSSFSLSLCDCYGVYRPLIWGMPLGAPFKSVIMWDGVEERFRIRGFGVKCLSILNKALLAKWNWRFVNEREALWNQVIRGKYVEDRGGWCSREVREAHGMGLWKGIRMDWELVGDKMVFIVGNGRKVRFWRDRWCGDSPLCVSFPSLFALTVDKEVWVTDIWDPLAEGGWGGWNPCFSRAFNDWEVKSLYFTLEAGCSSLFPSSCIWNVNVQPKISFFAWEAMWGKALTLDMIQKEDRHWQIDALCVLRKRRP</sequence>
<dbReference type="EMBL" id="QGNW01000335">
    <property type="protein sequence ID" value="RVW76060.1"/>
    <property type="molecule type" value="Genomic_DNA"/>
</dbReference>
<feature type="region of interest" description="Disordered" evidence="1">
    <location>
        <begin position="61"/>
        <end position="82"/>
    </location>
</feature>
<protein>
    <recommendedName>
        <fullName evidence="2">Reverse transcriptase zinc-binding domain-containing protein</fullName>
    </recommendedName>
</protein>
<dbReference type="Pfam" id="PF13966">
    <property type="entry name" value="zf-RVT"/>
    <property type="match status" value="1"/>
</dbReference>
<dbReference type="PANTHER" id="PTHR36617">
    <property type="entry name" value="PROTEIN, PUTATIVE-RELATED"/>
    <property type="match status" value="1"/>
</dbReference>
<proteinExistence type="predicted"/>
<dbReference type="Proteomes" id="UP000288805">
    <property type="component" value="Unassembled WGS sequence"/>
</dbReference>
<evidence type="ECO:0000313" key="4">
    <source>
        <dbReference type="Proteomes" id="UP000288805"/>
    </source>
</evidence>
<comment type="caution">
    <text evidence="3">The sequence shown here is derived from an EMBL/GenBank/DDBJ whole genome shotgun (WGS) entry which is preliminary data.</text>
</comment>
<evidence type="ECO:0000256" key="1">
    <source>
        <dbReference type="SAM" id="MobiDB-lite"/>
    </source>
</evidence>
<evidence type="ECO:0000259" key="2">
    <source>
        <dbReference type="Pfam" id="PF13966"/>
    </source>
</evidence>
<dbReference type="InterPro" id="IPR026960">
    <property type="entry name" value="RVT-Znf"/>
</dbReference>
<evidence type="ECO:0000313" key="3">
    <source>
        <dbReference type="EMBL" id="RVW76060.1"/>
    </source>
</evidence>
<gene>
    <name evidence="3" type="ORF">CK203_049131</name>
</gene>